<proteinExistence type="predicted"/>
<evidence type="ECO:0000313" key="3">
    <source>
        <dbReference type="Proteomes" id="UP000656367"/>
    </source>
</evidence>
<evidence type="ECO:0000256" key="1">
    <source>
        <dbReference type="SAM" id="MobiDB-lite"/>
    </source>
</evidence>
<comment type="caution">
    <text evidence="2">The sequence shown here is derived from an EMBL/GenBank/DDBJ whole genome shotgun (WGS) entry which is preliminary data.</text>
</comment>
<feature type="region of interest" description="Disordered" evidence="1">
    <location>
        <begin position="74"/>
        <end position="106"/>
    </location>
</feature>
<protein>
    <submittedName>
        <fullName evidence="2">Uncharacterized protein</fullName>
    </submittedName>
</protein>
<dbReference type="EMBL" id="BMON01000008">
    <property type="protein sequence ID" value="GGM51862.1"/>
    <property type="molecule type" value="Genomic_DNA"/>
</dbReference>
<feature type="compositionally biased region" description="Polar residues" evidence="1">
    <location>
        <begin position="74"/>
        <end position="90"/>
    </location>
</feature>
<evidence type="ECO:0000313" key="2">
    <source>
        <dbReference type="EMBL" id="GGM51862.1"/>
    </source>
</evidence>
<sequence>MDTEEEITWYLAGESKINGTGSKKYVSLPSFLVYPDESDRKAQTEWPNELRPPFNESDDLYWQYQTDTGTIIFSNPQLDESSRNPKSPQSEPRRYEPVGQGGYAINPMDGDGKIKKWVAGLPAKFFPEEYDGNAKLSEPVDNQAALDIDGMGWVVSRKKMVAESPYSCYLLRRNGEVAQFLSSIIRQQDEVVVLQDGFQEMDKKSIQNLLTGELRRGGGPRFM</sequence>
<name>A0A830FJ39_HALAR</name>
<dbReference type="RefSeq" id="WP_188853985.1">
    <property type="nucleotide sequence ID" value="NZ_BMON01000008.1"/>
</dbReference>
<dbReference type="AlphaFoldDB" id="A0A830FJ39"/>
<organism evidence="2 3">
    <name type="scientific">Haloarcula argentinensis</name>
    <dbReference type="NCBI Taxonomy" id="43776"/>
    <lineage>
        <taxon>Archaea</taxon>
        <taxon>Methanobacteriati</taxon>
        <taxon>Methanobacteriota</taxon>
        <taxon>Stenosarchaea group</taxon>
        <taxon>Halobacteria</taxon>
        <taxon>Halobacteriales</taxon>
        <taxon>Haloarculaceae</taxon>
        <taxon>Haloarcula</taxon>
    </lineage>
</organism>
<accession>A0A830FJ39</accession>
<dbReference type="Proteomes" id="UP000656367">
    <property type="component" value="Unassembled WGS sequence"/>
</dbReference>
<reference evidence="2" key="2">
    <citation type="submission" date="2020-09" db="EMBL/GenBank/DDBJ databases">
        <authorList>
            <person name="Sun Q."/>
            <person name="Ohkuma M."/>
        </authorList>
    </citation>
    <scope>NUCLEOTIDE SEQUENCE</scope>
    <source>
        <strain evidence="2">JCM 15759</strain>
    </source>
</reference>
<reference evidence="2" key="1">
    <citation type="journal article" date="2014" name="Int. J. Syst. Evol. Microbiol.">
        <title>Complete genome sequence of Corynebacterium casei LMG S-19264T (=DSM 44701T), isolated from a smear-ripened cheese.</title>
        <authorList>
            <consortium name="US DOE Joint Genome Institute (JGI-PGF)"/>
            <person name="Walter F."/>
            <person name="Albersmeier A."/>
            <person name="Kalinowski J."/>
            <person name="Ruckert C."/>
        </authorList>
    </citation>
    <scope>NUCLEOTIDE SEQUENCE</scope>
    <source>
        <strain evidence="2">JCM 15759</strain>
    </source>
</reference>
<gene>
    <name evidence="2" type="ORF">GCM10009006_36300</name>
</gene>